<dbReference type="AlphaFoldDB" id="J0D003"/>
<protein>
    <recommendedName>
        <fullName evidence="4">Lysine-specific metallo-endopeptidase domain-containing protein</fullName>
    </recommendedName>
</protein>
<dbReference type="OrthoDB" id="3067665at2759"/>
<keyword evidence="1" id="KW-0732">Signal</keyword>
<feature type="signal peptide" evidence="1">
    <location>
        <begin position="1"/>
        <end position="24"/>
    </location>
</feature>
<dbReference type="GO" id="GO:0008237">
    <property type="term" value="F:metallopeptidase activity"/>
    <property type="evidence" value="ECO:0007669"/>
    <property type="project" value="InterPro"/>
</dbReference>
<keyword evidence="3" id="KW-1185">Reference proteome</keyword>
<accession>J0D003</accession>
<dbReference type="OMA" id="IFHEMTH"/>
<organism evidence="2 3">
    <name type="scientific">Auricularia subglabra (strain TFB-10046 / SS5)</name>
    <name type="common">White-rot fungus</name>
    <name type="synonym">Auricularia delicata (strain TFB10046)</name>
    <dbReference type="NCBI Taxonomy" id="717982"/>
    <lineage>
        <taxon>Eukaryota</taxon>
        <taxon>Fungi</taxon>
        <taxon>Dikarya</taxon>
        <taxon>Basidiomycota</taxon>
        <taxon>Agaricomycotina</taxon>
        <taxon>Agaricomycetes</taxon>
        <taxon>Auriculariales</taxon>
        <taxon>Auriculariaceae</taxon>
        <taxon>Auricularia</taxon>
    </lineage>
</organism>
<dbReference type="KEGG" id="adl:AURDEDRAFT_173402"/>
<dbReference type="eggNOG" id="ENOG502RS2K">
    <property type="taxonomic scope" value="Eukaryota"/>
</dbReference>
<sequence length="262" mass="28645">MSRSPKTLMLSGMIVLAMAAHVSATPRPVLLPRDAKNFVDCSASQKTKINTALADAAKLANIAATEIDRSSTAFKHYLRDEDGDSAVKMWSMVAANNDPTNPPYSLAITDAAPQDGDTLREMKICPRFFSPQQRETKNDLNSKKYDKGKRGSWCQDGQHFRDFETAGHTILHEMTHLDALGKAAGVDSHQDASGLTTHGTDDVGGFGNEYVSAAREFLDAWVDDPGSLDPNAIKPWQNAENLAAAATEWWFIKQCGFTNIDL</sequence>
<gene>
    <name evidence="2" type="ORF">AURDEDRAFT_173402</name>
</gene>
<proteinExistence type="predicted"/>
<dbReference type="InParanoid" id="J0D003"/>
<evidence type="ECO:0008006" key="4">
    <source>
        <dbReference type="Google" id="ProtNLM"/>
    </source>
</evidence>
<dbReference type="SUPFAM" id="SSF55486">
    <property type="entry name" value="Metalloproteases ('zincins'), catalytic domain"/>
    <property type="match status" value="1"/>
</dbReference>
<dbReference type="InterPro" id="IPR024079">
    <property type="entry name" value="MetalloPept_cat_dom_sf"/>
</dbReference>
<dbReference type="EMBL" id="JH687839">
    <property type="protein sequence ID" value="EJD37544.1"/>
    <property type="molecule type" value="Genomic_DNA"/>
</dbReference>
<dbReference type="Proteomes" id="UP000006514">
    <property type="component" value="Unassembled WGS sequence"/>
</dbReference>
<evidence type="ECO:0000313" key="2">
    <source>
        <dbReference type="EMBL" id="EJD37544.1"/>
    </source>
</evidence>
<evidence type="ECO:0000313" key="3">
    <source>
        <dbReference type="Proteomes" id="UP000006514"/>
    </source>
</evidence>
<feature type="chain" id="PRO_5003732487" description="Lysine-specific metallo-endopeptidase domain-containing protein" evidence="1">
    <location>
        <begin position="25"/>
        <end position="262"/>
    </location>
</feature>
<evidence type="ECO:0000256" key="1">
    <source>
        <dbReference type="SAM" id="SignalP"/>
    </source>
</evidence>
<reference evidence="3" key="1">
    <citation type="journal article" date="2012" name="Science">
        <title>The Paleozoic origin of enzymatic lignin decomposition reconstructed from 31 fungal genomes.</title>
        <authorList>
            <person name="Floudas D."/>
            <person name="Binder M."/>
            <person name="Riley R."/>
            <person name="Barry K."/>
            <person name="Blanchette R.A."/>
            <person name="Henrissat B."/>
            <person name="Martinez A.T."/>
            <person name="Otillar R."/>
            <person name="Spatafora J.W."/>
            <person name="Yadav J.S."/>
            <person name="Aerts A."/>
            <person name="Benoit I."/>
            <person name="Boyd A."/>
            <person name="Carlson A."/>
            <person name="Copeland A."/>
            <person name="Coutinho P.M."/>
            <person name="de Vries R.P."/>
            <person name="Ferreira P."/>
            <person name="Findley K."/>
            <person name="Foster B."/>
            <person name="Gaskell J."/>
            <person name="Glotzer D."/>
            <person name="Gorecki P."/>
            <person name="Heitman J."/>
            <person name="Hesse C."/>
            <person name="Hori C."/>
            <person name="Igarashi K."/>
            <person name="Jurgens J.A."/>
            <person name="Kallen N."/>
            <person name="Kersten P."/>
            <person name="Kohler A."/>
            <person name="Kuees U."/>
            <person name="Kumar T.K.A."/>
            <person name="Kuo A."/>
            <person name="LaButti K."/>
            <person name="Larrondo L.F."/>
            <person name="Lindquist E."/>
            <person name="Ling A."/>
            <person name="Lombard V."/>
            <person name="Lucas S."/>
            <person name="Lundell T."/>
            <person name="Martin R."/>
            <person name="McLaughlin D.J."/>
            <person name="Morgenstern I."/>
            <person name="Morin E."/>
            <person name="Murat C."/>
            <person name="Nagy L.G."/>
            <person name="Nolan M."/>
            <person name="Ohm R.A."/>
            <person name="Patyshakuliyeva A."/>
            <person name="Rokas A."/>
            <person name="Ruiz-Duenas F.J."/>
            <person name="Sabat G."/>
            <person name="Salamov A."/>
            <person name="Samejima M."/>
            <person name="Schmutz J."/>
            <person name="Slot J.C."/>
            <person name="St John F."/>
            <person name="Stenlid J."/>
            <person name="Sun H."/>
            <person name="Sun S."/>
            <person name="Syed K."/>
            <person name="Tsang A."/>
            <person name="Wiebenga A."/>
            <person name="Young D."/>
            <person name="Pisabarro A."/>
            <person name="Eastwood D.C."/>
            <person name="Martin F."/>
            <person name="Cullen D."/>
            <person name="Grigoriev I.V."/>
            <person name="Hibbett D.S."/>
        </authorList>
    </citation>
    <scope>NUCLEOTIDE SEQUENCE [LARGE SCALE GENOMIC DNA]</scope>
    <source>
        <strain evidence="3">TFB10046</strain>
    </source>
</reference>
<name>J0D003_AURST</name>
<dbReference type="Gene3D" id="3.40.390.10">
    <property type="entry name" value="Collagenase (Catalytic Domain)"/>
    <property type="match status" value="1"/>
</dbReference>